<evidence type="ECO:0000256" key="1">
    <source>
        <dbReference type="SAM" id="Phobius"/>
    </source>
</evidence>
<reference evidence="2" key="2">
    <citation type="submission" date="2021-04" db="EMBL/GenBank/DDBJ databases">
        <authorList>
            <person name="Gilroy R."/>
        </authorList>
    </citation>
    <scope>NUCLEOTIDE SEQUENCE</scope>
    <source>
        <strain evidence="2">B5-657</strain>
    </source>
</reference>
<evidence type="ECO:0000313" key="2">
    <source>
        <dbReference type="EMBL" id="MBU3803433.1"/>
    </source>
</evidence>
<gene>
    <name evidence="2" type="ORF">H9872_01550</name>
</gene>
<proteinExistence type="predicted"/>
<keyword evidence="1" id="KW-1133">Transmembrane helix</keyword>
<reference evidence="2" key="1">
    <citation type="journal article" date="2021" name="PeerJ">
        <title>Extensive microbial diversity within the chicken gut microbiome revealed by metagenomics and culture.</title>
        <authorList>
            <person name="Gilroy R."/>
            <person name="Ravi A."/>
            <person name="Getino M."/>
            <person name="Pursley I."/>
            <person name="Horton D.L."/>
            <person name="Alikhan N.F."/>
            <person name="Baker D."/>
            <person name="Gharbi K."/>
            <person name="Hall N."/>
            <person name="Watson M."/>
            <person name="Adriaenssens E.M."/>
            <person name="Foster-Nyarko E."/>
            <person name="Jarju S."/>
            <person name="Secka A."/>
            <person name="Antonio M."/>
            <person name="Oren A."/>
            <person name="Chaudhuri R.R."/>
            <person name="La Ragione R."/>
            <person name="Hildebrand F."/>
            <person name="Pallen M.J."/>
        </authorList>
    </citation>
    <scope>NUCLEOTIDE SEQUENCE</scope>
    <source>
        <strain evidence="2">B5-657</strain>
    </source>
</reference>
<accession>A0A9E2NMI0</accession>
<feature type="transmembrane region" description="Helical" evidence="1">
    <location>
        <begin position="37"/>
        <end position="59"/>
    </location>
</feature>
<dbReference type="EMBL" id="JAHLFQ010000024">
    <property type="protein sequence ID" value="MBU3803433.1"/>
    <property type="molecule type" value="Genomic_DNA"/>
</dbReference>
<keyword evidence="1" id="KW-0472">Membrane</keyword>
<keyword evidence="1" id="KW-0812">Transmembrane</keyword>
<organism evidence="2 3">
    <name type="scientific">Candidatus Cellulosilyticum pullistercoris</name>
    <dbReference type="NCBI Taxonomy" id="2838521"/>
    <lineage>
        <taxon>Bacteria</taxon>
        <taxon>Bacillati</taxon>
        <taxon>Bacillota</taxon>
        <taxon>Clostridia</taxon>
        <taxon>Lachnospirales</taxon>
        <taxon>Cellulosilyticaceae</taxon>
        <taxon>Cellulosilyticum</taxon>
    </lineage>
</organism>
<dbReference type="Pfam" id="PF10825">
    <property type="entry name" value="DUF2752"/>
    <property type="match status" value="1"/>
</dbReference>
<protein>
    <submittedName>
        <fullName evidence="2">DUF2752 domain-containing protein</fullName>
    </submittedName>
</protein>
<sequence length="132" mass="15123">MKKRFLHIVIYLIGLMTCSVAYIVWCHISTLRIPCLFHSLTGLYCSGCGVTRMCLALVNLDFKTAFYHNRAVFICLPIGLLLGIKLLIQYVKTGSVKLSLRQTQLLWIMIVFLIAFGILRNIPQFYDLRPPI</sequence>
<feature type="transmembrane region" description="Helical" evidence="1">
    <location>
        <begin position="103"/>
        <end position="122"/>
    </location>
</feature>
<name>A0A9E2NMI0_9FIRM</name>
<evidence type="ECO:0000313" key="3">
    <source>
        <dbReference type="Proteomes" id="UP000824229"/>
    </source>
</evidence>
<dbReference type="AlphaFoldDB" id="A0A9E2NMI0"/>
<dbReference type="InterPro" id="IPR021215">
    <property type="entry name" value="DUF2752"/>
</dbReference>
<comment type="caution">
    <text evidence="2">The sequence shown here is derived from an EMBL/GenBank/DDBJ whole genome shotgun (WGS) entry which is preliminary data.</text>
</comment>
<feature type="transmembrane region" description="Helical" evidence="1">
    <location>
        <begin position="71"/>
        <end position="91"/>
    </location>
</feature>
<feature type="transmembrane region" description="Helical" evidence="1">
    <location>
        <begin position="5"/>
        <end position="25"/>
    </location>
</feature>
<dbReference type="Proteomes" id="UP000824229">
    <property type="component" value="Unassembled WGS sequence"/>
</dbReference>